<dbReference type="SMART" id="SM00422">
    <property type="entry name" value="HTH_MERR"/>
    <property type="match status" value="1"/>
</dbReference>
<dbReference type="Gene3D" id="1.10.1660.10">
    <property type="match status" value="1"/>
</dbReference>
<evidence type="ECO:0000313" key="3">
    <source>
        <dbReference type="EMBL" id="GID54664.1"/>
    </source>
</evidence>
<evidence type="ECO:0000313" key="4">
    <source>
        <dbReference type="Proteomes" id="UP000612282"/>
    </source>
</evidence>
<dbReference type="EMBL" id="BOMG01000042">
    <property type="protein sequence ID" value="GID54664.1"/>
    <property type="molecule type" value="Genomic_DNA"/>
</dbReference>
<feature type="domain" description="HTH merR-type" evidence="2">
    <location>
        <begin position="6"/>
        <end position="75"/>
    </location>
</feature>
<evidence type="ECO:0000256" key="1">
    <source>
        <dbReference type="ARBA" id="ARBA00023125"/>
    </source>
</evidence>
<dbReference type="Pfam" id="PF00376">
    <property type="entry name" value="MerR"/>
    <property type="match status" value="1"/>
</dbReference>
<dbReference type="RefSeq" id="WP_203795754.1">
    <property type="nucleotide sequence ID" value="NZ_BAAAQE010000036.1"/>
</dbReference>
<dbReference type="InterPro" id="IPR000551">
    <property type="entry name" value="MerR-type_HTH_dom"/>
</dbReference>
<gene>
    <name evidence="3" type="ORF">Aco03nite_030680</name>
</gene>
<evidence type="ECO:0000259" key="2">
    <source>
        <dbReference type="PROSITE" id="PS50937"/>
    </source>
</evidence>
<keyword evidence="4" id="KW-1185">Reference proteome</keyword>
<sequence length="246" mass="27395">MRMKGGWSTREIADFAGTTVKTVRHYHRIGLLKEPGRGANGYKKYGIQHLLRLMRIRRLAELGVALSDIAAVQESPESAEQTLRALDAELAAGIERQQRMRAELASILRNPVLAETAPGFEDHADGMNDLERAFVLLTSRIFEPGAMDVMRDLTAEPRSEAAAEFGELSDDATDETRQDLAERYAVEIKRDMDDHPALRKAVDKVQAGGDPQTQPVLLHAVVELLNKAQIDVLQRANTIIYPESER</sequence>
<organism evidence="3 4">
    <name type="scientific">Actinoplanes couchii</name>
    <dbReference type="NCBI Taxonomy" id="403638"/>
    <lineage>
        <taxon>Bacteria</taxon>
        <taxon>Bacillati</taxon>
        <taxon>Actinomycetota</taxon>
        <taxon>Actinomycetes</taxon>
        <taxon>Micromonosporales</taxon>
        <taxon>Micromonosporaceae</taxon>
        <taxon>Actinoplanes</taxon>
    </lineage>
</organism>
<dbReference type="SUPFAM" id="SSF46955">
    <property type="entry name" value="Putative DNA-binding domain"/>
    <property type="match status" value="1"/>
</dbReference>
<dbReference type="Proteomes" id="UP000612282">
    <property type="component" value="Unassembled WGS sequence"/>
</dbReference>
<keyword evidence="1" id="KW-0238">DNA-binding</keyword>
<protein>
    <submittedName>
        <fullName evidence="3">Transcriptional regulator, MerR family protein</fullName>
    </submittedName>
</protein>
<dbReference type="InterPro" id="IPR009061">
    <property type="entry name" value="DNA-bd_dom_put_sf"/>
</dbReference>
<accession>A0ABQ3X883</accession>
<dbReference type="PROSITE" id="PS50937">
    <property type="entry name" value="HTH_MERR_2"/>
    <property type="match status" value="1"/>
</dbReference>
<dbReference type="InterPro" id="IPR047057">
    <property type="entry name" value="MerR_fam"/>
</dbReference>
<name>A0ABQ3X883_9ACTN</name>
<comment type="caution">
    <text evidence="3">The sequence shown here is derived from an EMBL/GenBank/DDBJ whole genome shotgun (WGS) entry which is preliminary data.</text>
</comment>
<reference evidence="3 4" key="1">
    <citation type="submission" date="2021-01" db="EMBL/GenBank/DDBJ databases">
        <title>Whole genome shotgun sequence of Actinoplanes couchii NBRC 106145.</title>
        <authorList>
            <person name="Komaki H."/>
            <person name="Tamura T."/>
        </authorList>
    </citation>
    <scope>NUCLEOTIDE SEQUENCE [LARGE SCALE GENOMIC DNA]</scope>
    <source>
        <strain evidence="3 4">NBRC 106145</strain>
    </source>
</reference>
<dbReference type="PANTHER" id="PTHR30204">
    <property type="entry name" value="REDOX-CYCLING DRUG-SENSING TRANSCRIPTIONAL ACTIVATOR SOXR"/>
    <property type="match status" value="1"/>
</dbReference>
<proteinExistence type="predicted"/>
<dbReference type="PANTHER" id="PTHR30204:SF93">
    <property type="entry name" value="HTH MERR-TYPE DOMAIN-CONTAINING PROTEIN"/>
    <property type="match status" value="1"/>
</dbReference>